<gene>
    <name evidence="2" type="ORF">DWY38_14210</name>
</gene>
<dbReference type="AlphaFoldDB" id="A0A395UUT2"/>
<dbReference type="EMBL" id="QRUJ01000021">
    <property type="protein sequence ID" value="RGR52507.1"/>
    <property type="molecule type" value="Genomic_DNA"/>
</dbReference>
<evidence type="ECO:0000313" key="3">
    <source>
        <dbReference type="Proteomes" id="UP000266066"/>
    </source>
</evidence>
<protein>
    <submittedName>
        <fullName evidence="2">Uncharacterized protein</fullName>
    </submittedName>
</protein>
<evidence type="ECO:0000256" key="1">
    <source>
        <dbReference type="SAM" id="Coils"/>
    </source>
</evidence>
<name>A0A395UUT2_9FIRM</name>
<accession>A0A395UUT2</accession>
<comment type="caution">
    <text evidence="2">The sequence shown here is derived from an EMBL/GenBank/DDBJ whole genome shotgun (WGS) entry which is preliminary data.</text>
</comment>
<reference evidence="2 3" key="1">
    <citation type="submission" date="2018-08" db="EMBL/GenBank/DDBJ databases">
        <title>A genome reference for cultivated species of the human gut microbiota.</title>
        <authorList>
            <person name="Zou Y."/>
            <person name="Xue W."/>
            <person name="Luo G."/>
        </authorList>
    </citation>
    <scope>NUCLEOTIDE SEQUENCE [LARGE SCALE GENOMIC DNA]</scope>
    <source>
        <strain evidence="2 3">AF25-15</strain>
    </source>
</reference>
<evidence type="ECO:0000313" key="2">
    <source>
        <dbReference type="EMBL" id="RGR52507.1"/>
    </source>
</evidence>
<proteinExistence type="predicted"/>
<dbReference type="Proteomes" id="UP000266066">
    <property type="component" value="Unassembled WGS sequence"/>
</dbReference>
<organism evidence="2 3">
    <name type="scientific">Agathobacter rectalis</name>
    <dbReference type="NCBI Taxonomy" id="39491"/>
    <lineage>
        <taxon>Bacteria</taxon>
        <taxon>Bacillati</taxon>
        <taxon>Bacillota</taxon>
        <taxon>Clostridia</taxon>
        <taxon>Lachnospirales</taxon>
        <taxon>Lachnospiraceae</taxon>
        <taxon>Agathobacter</taxon>
    </lineage>
</organism>
<feature type="coiled-coil region" evidence="1">
    <location>
        <begin position="240"/>
        <end position="267"/>
    </location>
</feature>
<keyword evidence="1" id="KW-0175">Coiled coil</keyword>
<sequence length="268" mass="31819">MLLKKEGKILRNLNSRNKQIKIAEEGKIKSLSMFEVLYMKFAGYKDSRNGLIKQSSPERWDSVRLKSERDAVEEFAAKQFALLKIEEEEDCKKIANLFDGLLTLKRQLINADKKLQSQLNKESDLTLRFAGEESVPDEIVKARRMREKDKRLQKYYDEVESWRNQIFSNIDQIFSVLANINENFDSTCRLTEITKEHCQRKVDVYWRAALKFNKELPPVIDMLFENKTLENEREYYSNFVSKAEVLRQQMKSEIEKYEQEGKNNYEKE</sequence>